<dbReference type="EMBL" id="JAJHNU010000004">
    <property type="protein sequence ID" value="MDN4122148.1"/>
    <property type="molecule type" value="Genomic_DNA"/>
</dbReference>
<dbReference type="Pfam" id="PF13098">
    <property type="entry name" value="Thioredoxin_2"/>
    <property type="match status" value="1"/>
</dbReference>
<gene>
    <name evidence="10" type="ORF">LMS43_12710</name>
</gene>
<evidence type="ECO:0000256" key="1">
    <source>
        <dbReference type="ARBA" id="ARBA00004418"/>
    </source>
</evidence>
<protein>
    <recommendedName>
        <fullName evidence="7">Thiol:disulfide interchange protein</fullName>
    </recommendedName>
</protein>
<feature type="domain" description="Disulphide bond isomerase DsbC/G N-terminal" evidence="8">
    <location>
        <begin position="30"/>
        <end position="95"/>
    </location>
</feature>
<evidence type="ECO:0000256" key="6">
    <source>
        <dbReference type="ARBA" id="ARBA00023284"/>
    </source>
</evidence>
<accession>A0ABT8ELJ1</accession>
<comment type="caution">
    <text evidence="10">The sequence shown here is derived from an EMBL/GenBank/DDBJ whole genome shotgun (WGS) entry which is preliminary data.</text>
</comment>
<dbReference type="Gene3D" id="3.10.450.70">
    <property type="entry name" value="Disulphide bond isomerase, DsbC/G, N-terminal"/>
    <property type="match status" value="1"/>
</dbReference>
<sequence>MKQLWGKALFGVALLVAMVGQAQGQASEESKQEQSVRTAFEQFFPEIELQAVKATVFPDLYELRVGRELLYTNGKAEFVLQGALLESKTRKDLTEESLQEMNKMAIDEFPLDKAIKLVKGDGSRQVVVFEDPNCPFCKRMHKTLDEVSNVTIYSMMMPILSADSRVKAESLWCADDPAAALNDWMLRDKAPAAKTCDHPLDELLALGQQLGIRGTPATYFANGQMISGWLPADKLNPLLDQQ</sequence>
<comment type="subcellular location">
    <subcellularLocation>
        <location evidence="1 7">Periplasm</location>
    </subcellularLocation>
</comment>
<evidence type="ECO:0000256" key="5">
    <source>
        <dbReference type="ARBA" id="ARBA00023157"/>
    </source>
</evidence>
<evidence type="ECO:0000256" key="4">
    <source>
        <dbReference type="ARBA" id="ARBA00022764"/>
    </source>
</evidence>
<evidence type="ECO:0000256" key="3">
    <source>
        <dbReference type="ARBA" id="ARBA00022729"/>
    </source>
</evidence>
<feature type="domain" description="Thioredoxin-like fold" evidence="9">
    <location>
        <begin position="118"/>
        <end position="239"/>
    </location>
</feature>
<dbReference type="Pfam" id="PF10411">
    <property type="entry name" value="DsbC_N"/>
    <property type="match status" value="1"/>
</dbReference>
<reference evidence="10" key="1">
    <citation type="submission" date="2021-11" db="EMBL/GenBank/DDBJ databases">
        <title>Draft genome sequence of Alcaligenes endophyticus type strain CCUG 75668T.</title>
        <authorList>
            <person name="Salva-Serra F."/>
            <person name="Duran R.E."/>
            <person name="Seeger M."/>
            <person name="Moore E.R.B."/>
            <person name="Jaen-Luchoro D."/>
        </authorList>
    </citation>
    <scope>NUCLEOTIDE SEQUENCE</scope>
    <source>
        <strain evidence="10">CCUG 75668</strain>
    </source>
</reference>
<dbReference type="CDD" id="cd03020">
    <property type="entry name" value="DsbA_DsbC_DsbG"/>
    <property type="match status" value="1"/>
</dbReference>
<dbReference type="Proteomes" id="UP001168613">
    <property type="component" value="Unassembled WGS sequence"/>
</dbReference>
<dbReference type="InterPro" id="IPR009094">
    <property type="entry name" value="DiS-bond_isomerase_DsbC/G_N_sf"/>
</dbReference>
<dbReference type="SUPFAM" id="SSF52833">
    <property type="entry name" value="Thioredoxin-like"/>
    <property type="match status" value="1"/>
</dbReference>
<keyword evidence="3 7" id="KW-0732">Signal</keyword>
<evidence type="ECO:0000313" key="10">
    <source>
        <dbReference type="EMBL" id="MDN4122148.1"/>
    </source>
</evidence>
<feature type="signal peptide" evidence="7">
    <location>
        <begin position="1"/>
        <end position="22"/>
    </location>
</feature>
<dbReference type="SUPFAM" id="SSF54423">
    <property type="entry name" value="DsbC/DsbG N-terminal domain-like"/>
    <property type="match status" value="1"/>
</dbReference>
<keyword evidence="11" id="KW-1185">Reference proteome</keyword>
<evidence type="ECO:0000313" key="11">
    <source>
        <dbReference type="Proteomes" id="UP001168613"/>
    </source>
</evidence>
<comment type="function">
    <text evidence="7">Required for disulfide bond formation in some periplasmic proteins. Acts by transferring its disulfide bond to other proteins and is reduced in the process.</text>
</comment>
<dbReference type="RefSeq" id="WP_266123621.1">
    <property type="nucleotide sequence ID" value="NZ_JAJHNU010000004.1"/>
</dbReference>
<evidence type="ECO:0000259" key="8">
    <source>
        <dbReference type="Pfam" id="PF10411"/>
    </source>
</evidence>
<keyword evidence="5" id="KW-1015">Disulfide bond</keyword>
<dbReference type="Gene3D" id="3.40.30.10">
    <property type="entry name" value="Glutaredoxin"/>
    <property type="match status" value="1"/>
</dbReference>
<evidence type="ECO:0000256" key="7">
    <source>
        <dbReference type="RuleBase" id="RU364038"/>
    </source>
</evidence>
<proteinExistence type="inferred from homology"/>
<dbReference type="PANTHER" id="PTHR35272:SF3">
    <property type="entry name" value="THIOL:DISULFIDE INTERCHANGE PROTEIN DSBC"/>
    <property type="match status" value="1"/>
</dbReference>
<comment type="similarity">
    <text evidence="2 7">Belongs to the thioredoxin family. DsbC subfamily.</text>
</comment>
<dbReference type="InterPro" id="IPR051470">
    <property type="entry name" value="Thiol:disulfide_interchange"/>
</dbReference>
<evidence type="ECO:0000256" key="2">
    <source>
        <dbReference type="ARBA" id="ARBA00009813"/>
    </source>
</evidence>
<organism evidence="10 11">
    <name type="scientific">Alcaligenes endophyticus</name>
    <dbReference type="NCBI Taxonomy" id="1929088"/>
    <lineage>
        <taxon>Bacteria</taxon>
        <taxon>Pseudomonadati</taxon>
        <taxon>Pseudomonadota</taxon>
        <taxon>Betaproteobacteria</taxon>
        <taxon>Burkholderiales</taxon>
        <taxon>Alcaligenaceae</taxon>
        <taxon>Alcaligenes</taxon>
    </lineage>
</organism>
<evidence type="ECO:0000259" key="9">
    <source>
        <dbReference type="Pfam" id="PF13098"/>
    </source>
</evidence>
<feature type="chain" id="PRO_5045005803" description="Thiol:disulfide interchange protein" evidence="7">
    <location>
        <begin position="23"/>
        <end position="242"/>
    </location>
</feature>
<keyword evidence="6 7" id="KW-0676">Redox-active center</keyword>
<dbReference type="InterPro" id="IPR033954">
    <property type="entry name" value="DiS-bond_Isoase_DsbC/G"/>
</dbReference>
<dbReference type="InterPro" id="IPR018950">
    <property type="entry name" value="DiS-bond_isomerase_DsbC/G_N"/>
</dbReference>
<dbReference type="InterPro" id="IPR012336">
    <property type="entry name" value="Thioredoxin-like_fold"/>
</dbReference>
<dbReference type="PANTHER" id="PTHR35272">
    <property type="entry name" value="THIOL:DISULFIDE INTERCHANGE PROTEIN DSBC-RELATED"/>
    <property type="match status" value="1"/>
</dbReference>
<keyword evidence="4 7" id="KW-0574">Periplasm</keyword>
<dbReference type="InterPro" id="IPR036249">
    <property type="entry name" value="Thioredoxin-like_sf"/>
</dbReference>
<name>A0ABT8ELJ1_9BURK</name>